<feature type="compositionally biased region" description="Polar residues" evidence="1">
    <location>
        <begin position="45"/>
        <end position="56"/>
    </location>
</feature>
<evidence type="ECO:0000313" key="2">
    <source>
        <dbReference type="EMBL" id="KAL0155539.1"/>
    </source>
</evidence>
<evidence type="ECO:0000256" key="1">
    <source>
        <dbReference type="SAM" id="MobiDB-lite"/>
    </source>
</evidence>
<name>A0ABD0N028_CIRMR</name>
<protein>
    <submittedName>
        <fullName evidence="2">Uncharacterized protein</fullName>
    </submittedName>
</protein>
<organism evidence="2 3">
    <name type="scientific">Cirrhinus mrigala</name>
    <name type="common">Mrigala</name>
    <dbReference type="NCBI Taxonomy" id="683832"/>
    <lineage>
        <taxon>Eukaryota</taxon>
        <taxon>Metazoa</taxon>
        <taxon>Chordata</taxon>
        <taxon>Craniata</taxon>
        <taxon>Vertebrata</taxon>
        <taxon>Euteleostomi</taxon>
        <taxon>Actinopterygii</taxon>
        <taxon>Neopterygii</taxon>
        <taxon>Teleostei</taxon>
        <taxon>Ostariophysi</taxon>
        <taxon>Cypriniformes</taxon>
        <taxon>Cyprinidae</taxon>
        <taxon>Labeoninae</taxon>
        <taxon>Labeonini</taxon>
        <taxon>Cirrhinus</taxon>
    </lineage>
</organism>
<sequence length="56" mass="5953">RQAEDGSVGLHQALSAGRQREAQHGGSVFQHAPRDRRKPRGSGANAAQNHRITAVG</sequence>
<proteinExistence type="predicted"/>
<gene>
    <name evidence="2" type="ORF">M9458_049802</name>
</gene>
<feature type="non-terminal residue" evidence="2">
    <location>
        <position position="1"/>
    </location>
</feature>
<dbReference type="AlphaFoldDB" id="A0ABD0N028"/>
<dbReference type="Proteomes" id="UP001529510">
    <property type="component" value="Unassembled WGS sequence"/>
</dbReference>
<dbReference type="EMBL" id="JAMKFB020000025">
    <property type="protein sequence ID" value="KAL0155539.1"/>
    <property type="molecule type" value="Genomic_DNA"/>
</dbReference>
<reference evidence="2 3" key="1">
    <citation type="submission" date="2024-05" db="EMBL/GenBank/DDBJ databases">
        <title>Genome sequencing and assembly of Indian major carp, Cirrhinus mrigala (Hamilton, 1822).</title>
        <authorList>
            <person name="Mohindra V."/>
            <person name="Chowdhury L.M."/>
            <person name="Lal K."/>
            <person name="Jena J.K."/>
        </authorList>
    </citation>
    <scope>NUCLEOTIDE SEQUENCE [LARGE SCALE GENOMIC DNA]</scope>
    <source>
        <strain evidence="2">CM1030</strain>
        <tissue evidence="2">Blood</tissue>
    </source>
</reference>
<feature type="region of interest" description="Disordered" evidence="1">
    <location>
        <begin position="1"/>
        <end position="56"/>
    </location>
</feature>
<accession>A0ABD0N028</accession>
<comment type="caution">
    <text evidence="2">The sequence shown here is derived from an EMBL/GenBank/DDBJ whole genome shotgun (WGS) entry which is preliminary data.</text>
</comment>
<evidence type="ECO:0000313" key="3">
    <source>
        <dbReference type="Proteomes" id="UP001529510"/>
    </source>
</evidence>
<feature type="non-terminal residue" evidence="2">
    <location>
        <position position="56"/>
    </location>
</feature>
<keyword evidence="3" id="KW-1185">Reference proteome</keyword>